<dbReference type="Proteomes" id="UP000585474">
    <property type="component" value="Unassembled WGS sequence"/>
</dbReference>
<dbReference type="EMBL" id="BJWL01000007">
    <property type="protein sequence ID" value="GFY90574.1"/>
    <property type="molecule type" value="Genomic_DNA"/>
</dbReference>
<gene>
    <name evidence="2" type="ORF">Acr_00g0002330</name>
    <name evidence="3" type="ORF">Acr_01g0015550</name>
    <name evidence="4" type="ORF">Acr_07g0007660</name>
    <name evidence="5" type="ORF">Acr_07g0007710</name>
</gene>
<feature type="compositionally biased region" description="Basic residues" evidence="1">
    <location>
        <begin position="1"/>
        <end position="16"/>
    </location>
</feature>
<reference evidence="4 6" key="1">
    <citation type="submission" date="2019-07" db="EMBL/GenBank/DDBJ databases">
        <title>De Novo Assembly of kiwifruit Actinidia rufa.</title>
        <authorList>
            <person name="Sugita-Konishi S."/>
            <person name="Sato K."/>
            <person name="Mori E."/>
            <person name="Abe Y."/>
            <person name="Kisaki G."/>
            <person name="Hamano K."/>
            <person name="Suezawa K."/>
            <person name="Otani M."/>
            <person name="Fukuda T."/>
            <person name="Manabe T."/>
            <person name="Gomi K."/>
            <person name="Tabuchi M."/>
            <person name="Akimitsu K."/>
            <person name="Kataoka I."/>
        </authorList>
    </citation>
    <scope>NUCLEOTIDE SEQUENCE [LARGE SCALE GENOMIC DNA]</scope>
    <source>
        <strain evidence="6">cv. Fuchu</strain>
        <strain evidence="4">Fuchu</strain>
    </source>
</reference>
<dbReference type="EMBL" id="BJWL01000001">
    <property type="protein sequence ID" value="GFY81747.1"/>
    <property type="molecule type" value="Genomic_DNA"/>
</dbReference>
<protein>
    <submittedName>
        <fullName evidence="4">Uncharacterized protein</fullName>
    </submittedName>
</protein>
<dbReference type="EMBL" id="BJWL01000007">
    <property type="protein sequence ID" value="GFY90569.1"/>
    <property type="molecule type" value="Genomic_DNA"/>
</dbReference>
<feature type="region of interest" description="Disordered" evidence="1">
    <location>
        <begin position="1"/>
        <end position="45"/>
    </location>
</feature>
<proteinExistence type="predicted"/>
<evidence type="ECO:0000313" key="4">
    <source>
        <dbReference type="EMBL" id="GFY90569.1"/>
    </source>
</evidence>
<comment type="caution">
    <text evidence="4">The sequence shown here is derived from an EMBL/GenBank/DDBJ whole genome shotgun (WGS) entry which is preliminary data.</text>
</comment>
<evidence type="ECO:0000313" key="6">
    <source>
        <dbReference type="Proteomes" id="UP000585474"/>
    </source>
</evidence>
<evidence type="ECO:0000313" key="2">
    <source>
        <dbReference type="EMBL" id="GFS28526.1"/>
    </source>
</evidence>
<dbReference type="AlphaFoldDB" id="A0A7J0EXA0"/>
<dbReference type="EMBL" id="BJWL01000044">
    <property type="protein sequence ID" value="GFS28526.1"/>
    <property type="molecule type" value="Genomic_DNA"/>
</dbReference>
<keyword evidence="6" id="KW-1185">Reference proteome</keyword>
<name>A0A7J0EXA0_9ERIC</name>
<evidence type="ECO:0000256" key="1">
    <source>
        <dbReference type="SAM" id="MobiDB-lite"/>
    </source>
</evidence>
<organism evidence="4 6">
    <name type="scientific">Actinidia rufa</name>
    <dbReference type="NCBI Taxonomy" id="165716"/>
    <lineage>
        <taxon>Eukaryota</taxon>
        <taxon>Viridiplantae</taxon>
        <taxon>Streptophyta</taxon>
        <taxon>Embryophyta</taxon>
        <taxon>Tracheophyta</taxon>
        <taxon>Spermatophyta</taxon>
        <taxon>Magnoliopsida</taxon>
        <taxon>eudicotyledons</taxon>
        <taxon>Gunneridae</taxon>
        <taxon>Pentapetalae</taxon>
        <taxon>asterids</taxon>
        <taxon>Ericales</taxon>
        <taxon>Actinidiaceae</taxon>
        <taxon>Actinidia</taxon>
    </lineage>
</organism>
<evidence type="ECO:0000313" key="5">
    <source>
        <dbReference type="EMBL" id="GFY90574.1"/>
    </source>
</evidence>
<evidence type="ECO:0000313" key="3">
    <source>
        <dbReference type="EMBL" id="GFY81747.1"/>
    </source>
</evidence>
<sequence length="141" mass="16396">MHVTRSAKKTRQKKRLHCSDITPRQHGSTAFVPPPQKGKNKKTGQKVMNDLLKQVPPLPITLREYMPKKLISHKDDEEGDEEIQHVICAMIRVTEANEKKETKAMSEQGPNKTNRTDLHLEPLDEEEEDIQIWYKGRKAYR</sequence>
<accession>A0A7J0EXA0</accession>
<feature type="region of interest" description="Disordered" evidence="1">
    <location>
        <begin position="99"/>
        <end position="123"/>
    </location>
</feature>